<reference evidence="7 8" key="1">
    <citation type="journal article" date="2014" name="Nature">
        <title>An environmental bacterial taxon with a large and distinct metabolic repertoire.</title>
        <authorList>
            <person name="Wilson M.C."/>
            <person name="Mori T."/>
            <person name="Ruckert C."/>
            <person name="Uria A.R."/>
            <person name="Helf M.J."/>
            <person name="Takada K."/>
            <person name="Gernert C."/>
            <person name="Steffens U.A."/>
            <person name="Heycke N."/>
            <person name="Schmitt S."/>
            <person name="Rinke C."/>
            <person name="Helfrich E.J."/>
            <person name="Brachmann A.O."/>
            <person name="Gurgui C."/>
            <person name="Wakimoto T."/>
            <person name="Kracht M."/>
            <person name="Crusemann M."/>
            <person name="Hentschel U."/>
            <person name="Abe I."/>
            <person name="Matsunaga S."/>
            <person name="Kalinowski J."/>
            <person name="Takeyama H."/>
            <person name="Piel J."/>
        </authorList>
    </citation>
    <scope>NUCLEOTIDE SEQUENCE [LARGE SCALE GENOMIC DNA]</scope>
    <source>
        <strain evidence="8">TSY1</strain>
    </source>
</reference>
<evidence type="ECO:0000256" key="2">
    <source>
        <dbReference type="ARBA" id="ARBA00022729"/>
    </source>
</evidence>
<proteinExistence type="predicted"/>
<comment type="caution">
    <text evidence="7">The sequence shown here is derived from an EMBL/GenBank/DDBJ whole genome shotgun (WGS) entry which is preliminary data.</text>
</comment>
<evidence type="ECO:0000256" key="4">
    <source>
        <dbReference type="ARBA" id="ARBA00023139"/>
    </source>
</evidence>
<gene>
    <name evidence="7" type="ORF">ETSY1_37280</name>
</gene>
<dbReference type="PROSITE" id="PS51257">
    <property type="entry name" value="PROKAR_LIPOPROTEIN"/>
    <property type="match status" value="1"/>
</dbReference>
<dbReference type="PATRIC" id="fig|1429438.4.peg.6997"/>
<evidence type="ECO:0000313" key="7">
    <source>
        <dbReference type="EMBL" id="ETW93888.1"/>
    </source>
</evidence>
<dbReference type="AlphaFoldDB" id="W4L744"/>
<evidence type="ECO:0000256" key="6">
    <source>
        <dbReference type="SAM" id="MobiDB-lite"/>
    </source>
</evidence>
<keyword evidence="3" id="KW-0472">Membrane</keyword>
<dbReference type="GO" id="GO:0009279">
    <property type="term" value="C:cell outer membrane"/>
    <property type="evidence" value="ECO:0007669"/>
    <property type="project" value="UniProtKB-SubCell"/>
</dbReference>
<keyword evidence="2" id="KW-0732">Signal</keyword>
<evidence type="ECO:0000313" key="8">
    <source>
        <dbReference type="Proteomes" id="UP000019141"/>
    </source>
</evidence>
<evidence type="ECO:0000256" key="1">
    <source>
        <dbReference type="ARBA" id="ARBA00004459"/>
    </source>
</evidence>
<dbReference type="PIRSF" id="PIRSF002859">
    <property type="entry name" value="Lipo_traT"/>
    <property type="match status" value="1"/>
</dbReference>
<dbReference type="Proteomes" id="UP000019141">
    <property type="component" value="Unassembled WGS sequence"/>
</dbReference>
<organism evidence="7 8">
    <name type="scientific">Entotheonella factor</name>
    <dbReference type="NCBI Taxonomy" id="1429438"/>
    <lineage>
        <taxon>Bacteria</taxon>
        <taxon>Pseudomonadati</taxon>
        <taxon>Nitrospinota/Tectimicrobiota group</taxon>
        <taxon>Candidatus Tectimicrobiota</taxon>
        <taxon>Candidatus Entotheonellia</taxon>
        <taxon>Candidatus Entotheonellales</taxon>
        <taxon>Candidatus Entotheonellaceae</taxon>
        <taxon>Candidatus Entotheonella</taxon>
    </lineage>
</organism>
<keyword evidence="5" id="KW-0449">Lipoprotein</keyword>
<keyword evidence="8" id="KW-1185">Reference proteome</keyword>
<dbReference type="HOGENOM" id="CLU_093762_0_0_7"/>
<name>W4L744_ENTF1</name>
<sequence>MLTYRHHGFVGIIAAVALLGLLSGCAATRTSIAKKDLDVQTKMSEAVFLDPVAPAQRTVFVQVRNTSDKPNFDIGPSVRSAILAKGYQVTDNPELAHYKLQAQVLSVSKSSPTAAEAALNDGFGATIIGAGTGAISGAVIGGIAGGRSGAAIGAGVGGLLGGVISTVADSAVKDVTYVAITDVLISEKTKQGVVGRRNLQIDHKPGQGGSERQTFAEATDEKRHRTRVVSTANKVNLAYEEAAVQLAQGLTRSLAGLF</sequence>
<dbReference type="Pfam" id="PF05818">
    <property type="entry name" value="TraT"/>
    <property type="match status" value="1"/>
</dbReference>
<keyword evidence="4" id="KW-0564">Palmitate</keyword>
<evidence type="ECO:0000256" key="3">
    <source>
        <dbReference type="ARBA" id="ARBA00023136"/>
    </source>
</evidence>
<protein>
    <submittedName>
        <fullName evidence="7">Conjugal transfer protein TraT</fullName>
    </submittedName>
</protein>
<evidence type="ECO:0000256" key="5">
    <source>
        <dbReference type="ARBA" id="ARBA00023288"/>
    </source>
</evidence>
<comment type="subcellular location">
    <subcellularLocation>
        <location evidence="1">Cell outer membrane</location>
        <topology evidence="1">Lipid-anchor</topology>
    </subcellularLocation>
</comment>
<dbReference type="EMBL" id="AZHW01001156">
    <property type="protein sequence ID" value="ETW93888.1"/>
    <property type="molecule type" value="Genomic_DNA"/>
</dbReference>
<dbReference type="InterPro" id="IPR008874">
    <property type="entry name" value="TraT_complement-R"/>
</dbReference>
<feature type="region of interest" description="Disordered" evidence="6">
    <location>
        <begin position="202"/>
        <end position="223"/>
    </location>
</feature>
<accession>W4L744</accession>